<organism evidence="1 2">
    <name type="scientific">Halalkalibacter wakoensis JCM 9140</name>
    <dbReference type="NCBI Taxonomy" id="1236970"/>
    <lineage>
        <taxon>Bacteria</taxon>
        <taxon>Bacillati</taxon>
        <taxon>Bacillota</taxon>
        <taxon>Bacilli</taxon>
        <taxon>Bacillales</taxon>
        <taxon>Bacillaceae</taxon>
        <taxon>Halalkalibacter</taxon>
    </lineage>
</organism>
<dbReference type="Proteomes" id="UP000018890">
    <property type="component" value="Unassembled WGS sequence"/>
</dbReference>
<keyword evidence="2" id="KW-1185">Reference proteome</keyword>
<dbReference type="STRING" id="1236970.JCM9140_573"/>
<proteinExistence type="predicted"/>
<dbReference type="AlphaFoldDB" id="W4PY70"/>
<reference evidence="1" key="1">
    <citation type="journal article" date="2014" name="Genome Announc.">
        <title>Draft Genome Sequences of Three Alkaliphilic Bacillus Strains, Bacillus wakoensis JCM 9140T, Bacillus akibai JCM 9157T, and Bacillus hemicellulosilyticus JCM 9152T.</title>
        <authorList>
            <person name="Yuki M."/>
            <person name="Oshima K."/>
            <person name="Suda W."/>
            <person name="Oshida Y."/>
            <person name="Kitamura K."/>
            <person name="Iida T."/>
            <person name="Hattori M."/>
            <person name="Ohkuma M."/>
        </authorList>
    </citation>
    <scope>NUCLEOTIDE SEQUENCE [LARGE SCALE GENOMIC DNA]</scope>
    <source>
        <strain evidence="1">JCM 9140</strain>
    </source>
</reference>
<name>W4PY70_9BACI</name>
<evidence type="ECO:0000313" key="1">
    <source>
        <dbReference type="EMBL" id="GAE24630.1"/>
    </source>
</evidence>
<gene>
    <name evidence="1" type="ORF">JCM9140_573</name>
</gene>
<dbReference type="OrthoDB" id="1787088at2"/>
<dbReference type="RefSeq" id="WP_034741931.1">
    <property type="nucleotide sequence ID" value="NZ_BAUT01000003.1"/>
</dbReference>
<sequence length="120" mass="13867">MQALYDQIQVYLNMEEEISFKEFSEYYRKVVAELGDVHETLDEEMVWKSLFIVENVMNNAEGRASQAKGSESKKYAKMAQRLQLWAKNLAARLGEAGYTEEDISERFNQMLEEGAPTEAK</sequence>
<comment type="caution">
    <text evidence="1">The sequence shown here is derived from an EMBL/GenBank/DDBJ whole genome shotgun (WGS) entry which is preliminary data.</text>
</comment>
<evidence type="ECO:0000313" key="2">
    <source>
        <dbReference type="Proteomes" id="UP000018890"/>
    </source>
</evidence>
<protein>
    <submittedName>
        <fullName evidence="1">Uncharacterized protein</fullName>
    </submittedName>
</protein>
<dbReference type="EMBL" id="BAUT01000003">
    <property type="protein sequence ID" value="GAE24630.1"/>
    <property type="molecule type" value="Genomic_DNA"/>
</dbReference>
<accession>W4PY70</accession>